<evidence type="ECO:0000256" key="2">
    <source>
        <dbReference type="ARBA" id="ARBA00022737"/>
    </source>
</evidence>
<comment type="caution">
    <text evidence="4">The sequence shown here is derived from an EMBL/GenBank/DDBJ whole genome shotgun (WGS) entry which is preliminary data.</text>
</comment>
<dbReference type="PANTHER" id="PTHR11818:SF103">
    <property type="entry name" value="BETA_GAMMA CRYSTALLIN 'GREEK KEY' DOMAIN-CONTAINING PROTEIN"/>
    <property type="match status" value="1"/>
</dbReference>
<keyword evidence="2" id="KW-0677">Repeat</keyword>
<reference evidence="4 6" key="1">
    <citation type="journal article" date="2019" name="Mol. Ecol. Resour.">
        <title>Chromosome-level genome assembly of Triplophysa tibetana, a fish adapted to the harsh high-altitude environment of the Tibetan Plateau.</title>
        <authorList>
            <person name="Yang X."/>
            <person name="Liu H."/>
            <person name="Ma Z."/>
            <person name="Zou Y."/>
            <person name="Zou M."/>
            <person name="Mao Y."/>
            <person name="Li X."/>
            <person name="Wang H."/>
            <person name="Chen T."/>
            <person name="Wang W."/>
            <person name="Yang R."/>
        </authorList>
    </citation>
    <scope>NUCLEOTIDE SEQUENCE [LARGE SCALE GENOMIC DNA]</scope>
    <source>
        <strain evidence="4">TTIB1903HZAU</strain>
        <tissue evidence="4">Muscle</tissue>
    </source>
</reference>
<dbReference type="InterPro" id="IPR001064">
    <property type="entry name" value="Beta/gamma_crystallin"/>
</dbReference>
<dbReference type="EMBL" id="SOYY01000003">
    <property type="protein sequence ID" value="KAA0724002.1"/>
    <property type="molecule type" value="Genomic_DNA"/>
</dbReference>
<dbReference type="InterPro" id="IPR050252">
    <property type="entry name" value="Beta/Gamma-Crystallin"/>
</dbReference>
<evidence type="ECO:0000313" key="5">
    <source>
        <dbReference type="EMBL" id="KAA0724002.1"/>
    </source>
</evidence>
<name>A0A5A9PPI2_9TELE</name>
<dbReference type="GO" id="GO:0007601">
    <property type="term" value="P:visual perception"/>
    <property type="evidence" value="ECO:0007669"/>
    <property type="project" value="TreeGrafter"/>
</dbReference>
<dbReference type="GO" id="GO:0002088">
    <property type="term" value="P:lens development in camera-type eye"/>
    <property type="evidence" value="ECO:0007669"/>
    <property type="project" value="TreeGrafter"/>
</dbReference>
<dbReference type="InterPro" id="IPR011024">
    <property type="entry name" value="G_crystallin-like"/>
</dbReference>
<sequence>MNKIIVYTREGFSGRSVEFTGNVVNLVDKGMNDSISSLKVIGAPWVAYHDINYDGNQRVFEDGEYPTLVDRGRFSSLRIITEDRRNPEIQLFEHKNYAGGDVLLKHETNLHLIDFADTATSHKVKSGVWVLYEHTNREGRQFVSFPGQEVPNYVAIGFNDVVSHVRPLLSKA</sequence>
<dbReference type="SMART" id="SM00247">
    <property type="entry name" value="XTALbg"/>
    <property type="match status" value="2"/>
</dbReference>
<comment type="similarity">
    <text evidence="1">Belongs to the beta/gamma-crystallin family.</text>
</comment>
<dbReference type="PROSITE" id="PS50915">
    <property type="entry name" value="CRYSTALLIN_BETA_GAMMA"/>
    <property type="match status" value="3"/>
</dbReference>
<dbReference type="Gene3D" id="2.60.20.10">
    <property type="entry name" value="Crystallins"/>
    <property type="match status" value="2"/>
</dbReference>
<dbReference type="Pfam" id="PF00030">
    <property type="entry name" value="Crystall"/>
    <property type="match status" value="2"/>
</dbReference>
<dbReference type="PANTHER" id="PTHR11818">
    <property type="entry name" value="BETA/GAMMA CRYSTALLIN"/>
    <property type="match status" value="1"/>
</dbReference>
<organism evidence="4 6">
    <name type="scientific">Triplophysa tibetana</name>
    <dbReference type="NCBI Taxonomy" id="1572043"/>
    <lineage>
        <taxon>Eukaryota</taxon>
        <taxon>Metazoa</taxon>
        <taxon>Chordata</taxon>
        <taxon>Craniata</taxon>
        <taxon>Vertebrata</taxon>
        <taxon>Euteleostomi</taxon>
        <taxon>Actinopterygii</taxon>
        <taxon>Neopterygii</taxon>
        <taxon>Teleostei</taxon>
        <taxon>Ostariophysi</taxon>
        <taxon>Cypriniformes</taxon>
        <taxon>Nemacheilidae</taxon>
        <taxon>Triplophysa</taxon>
    </lineage>
</organism>
<dbReference type="EMBL" id="SOYY01000003">
    <property type="protein sequence ID" value="KAA0722929.1"/>
    <property type="molecule type" value="Genomic_DNA"/>
</dbReference>
<accession>A0A5A9PPI2</accession>
<evidence type="ECO:0000259" key="3">
    <source>
        <dbReference type="PROSITE" id="PS50915"/>
    </source>
</evidence>
<feature type="domain" description="Beta/gamma crystallin 'Greek key'" evidence="3">
    <location>
        <begin position="43"/>
        <end position="81"/>
    </location>
</feature>
<dbReference type="SUPFAM" id="SSF49695">
    <property type="entry name" value="gamma-Crystallin-like"/>
    <property type="match status" value="1"/>
</dbReference>
<keyword evidence="6" id="KW-1185">Reference proteome</keyword>
<evidence type="ECO:0000256" key="1">
    <source>
        <dbReference type="ARBA" id="ARBA00009646"/>
    </source>
</evidence>
<protein>
    <submittedName>
        <fullName evidence="4">Epidermal differentiation-specific protein</fullName>
    </submittedName>
</protein>
<dbReference type="GO" id="GO:0005212">
    <property type="term" value="F:structural constituent of eye lens"/>
    <property type="evidence" value="ECO:0007669"/>
    <property type="project" value="TreeGrafter"/>
</dbReference>
<dbReference type="AlphaFoldDB" id="A0A5A9PPI2"/>
<feature type="domain" description="Beta/gamma crystallin 'Greek key'" evidence="3">
    <location>
        <begin position="127"/>
        <end position="169"/>
    </location>
</feature>
<evidence type="ECO:0000313" key="4">
    <source>
        <dbReference type="EMBL" id="KAA0722929.1"/>
    </source>
</evidence>
<feature type="domain" description="Beta/gamma crystallin 'Greek key'" evidence="3">
    <location>
        <begin position="2"/>
        <end position="42"/>
    </location>
</feature>
<dbReference type="Proteomes" id="UP000324632">
    <property type="component" value="Chromosome 3"/>
</dbReference>
<proteinExistence type="inferred from homology"/>
<gene>
    <name evidence="4" type="ORF">E1301_Tti013643</name>
    <name evidence="5" type="ORF">E1301_Tti022324</name>
</gene>
<evidence type="ECO:0000313" key="6">
    <source>
        <dbReference type="Proteomes" id="UP000324632"/>
    </source>
</evidence>